<name>A0A1J5P9V5_9ZZZZ</name>
<gene>
    <name evidence="1" type="ORF">GALL_503420</name>
</gene>
<organism evidence="1">
    <name type="scientific">mine drainage metagenome</name>
    <dbReference type="NCBI Taxonomy" id="410659"/>
    <lineage>
        <taxon>unclassified sequences</taxon>
        <taxon>metagenomes</taxon>
        <taxon>ecological metagenomes</taxon>
    </lineage>
</organism>
<reference evidence="1" key="1">
    <citation type="submission" date="2016-10" db="EMBL/GenBank/DDBJ databases">
        <title>Sequence of Gallionella enrichment culture.</title>
        <authorList>
            <person name="Poehlein A."/>
            <person name="Muehling M."/>
            <person name="Daniel R."/>
        </authorList>
    </citation>
    <scope>NUCLEOTIDE SEQUENCE</scope>
</reference>
<dbReference type="EMBL" id="MLJW01005525">
    <property type="protein sequence ID" value="OIQ68070.1"/>
    <property type="molecule type" value="Genomic_DNA"/>
</dbReference>
<accession>A0A1J5P9V5</accession>
<protein>
    <submittedName>
        <fullName evidence="1">Uncharacterized protein</fullName>
    </submittedName>
</protein>
<dbReference type="AlphaFoldDB" id="A0A1J5P9V5"/>
<evidence type="ECO:0000313" key="1">
    <source>
        <dbReference type="EMBL" id="OIQ68070.1"/>
    </source>
</evidence>
<proteinExistence type="predicted"/>
<comment type="caution">
    <text evidence="1">The sequence shown here is derived from an EMBL/GenBank/DDBJ whole genome shotgun (WGS) entry which is preliminary data.</text>
</comment>
<sequence length="60" mass="6079">MGVPSCPEFVQLMAAVMAGCKSVVTALSPCNTPAHRAGLQLTVTVPMAEGAIEAPAPVAW</sequence>